<dbReference type="InterPro" id="IPR018247">
    <property type="entry name" value="EF_Hand_1_Ca_BS"/>
</dbReference>
<dbReference type="Proteomes" id="UP000298652">
    <property type="component" value="Chromosome 5"/>
</dbReference>
<keyword evidence="11" id="KW-0809">Transit peptide</keyword>
<feature type="domain" description="EF-hand" evidence="19">
    <location>
        <begin position="377"/>
        <end position="412"/>
    </location>
</feature>
<keyword evidence="12" id="KW-0560">Oxidoreductase</keyword>
<comment type="catalytic activity">
    <reaction evidence="18">
        <text>a ubiquinone + NADH + H(+) = a ubiquinol + NAD(+)</text>
        <dbReference type="Rhea" id="RHEA:23152"/>
        <dbReference type="Rhea" id="RHEA-COMP:9565"/>
        <dbReference type="Rhea" id="RHEA-COMP:9566"/>
        <dbReference type="ChEBI" id="CHEBI:15378"/>
        <dbReference type="ChEBI" id="CHEBI:16389"/>
        <dbReference type="ChEBI" id="CHEBI:17976"/>
        <dbReference type="ChEBI" id="CHEBI:57540"/>
        <dbReference type="ChEBI" id="CHEBI:57945"/>
    </reaction>
</comment>
<comment type="subcellular location">
    <subcellularLocation>
        <location evidence="1">Mitochondrion inner membrane</location>
        <topology evidence="1">Peripheral membrane protein</topology>
        <orientation evidence="1">Intermembrane side</orientation>
    </subcellularLocation>
    <subcellularLocation>
        <location evidence="2">Peroxisome</location>
    </subcellularLocation>
</comment>
<dbReference type="InterPro" id="IPR054585">
    <property type="entry name" value="NDH2-like_C"/>
</dbReference>
<reference evidence="20" key="1">
    <citation type="submission" date="2019-03" db="EMBL/GenBank/DDBJ databases">
        <title>WGS assembly of Setaria viridis.</title>
        <authorList>
            <person name="Huang P."/>
            <person name="Jenkins J."/>
            <person name="Grimwood J."/>
            <person name="Barry K."/>
            <person name="Healey A."/>
            <person name="Mamidi S."/>
            <person name="Sreedasyam A."/>
            <person name="Shu S."/>
            <person name="Feldman M."/>
            <person name="Wu J."/>
            <person name="Yu Y."/>
            <person name="Chen C."/>
            <person name="Johnson J."/>
            <person name="Rokhsar D."/>
            <person name="Baxter I."/>
            <person name="Schmutz J."/>
            <person name="Brutnell T."/>
            <person name="Kellogg E."/>
        </authorList>
    </citation>
    <scope>NUCLEOTIDE SEQUENCE [LARGE SCALE GENOMIC DNA]</scope>
</reference>
<dbReference type="GO" id="GO:0005509">
    <property type="term" value="F:calcium ion binding"/>
    <property type="evidence" value="ECO:0007669"/>
    <property type="project" value="InterPro"/>
</dbReference>
<evidence type="ECO:0000256" key="2">
    <source>
        <dbReference type="ARBA" id="ARBA00004275"/>
    </source>
</evidence>
<keyword evidence="14" id="KW-0496">Mitochondrion</keyword>
<dbReference type="InterPro" id="IPR011992">
    <property type="entry name" value="EF-hand-dom_pair"/>
</dbReference>
<dbReference type="GO" id="GO:0005777">
    <property type="term" value="C:peroxisome"/>
    <property type="evidence" value="ECO:0007669"/>
    <property type="project" value="UniProtKB-SubCell"/>
</dbReference>
<evidence type="ECO:0000256" key="3">
    <source>
        <dbReference type="ARBA" id="ARBA00005272"/>
    </source>
</evidence>
<gene>
    <name evidence="20" type="ORF">SEVIR_5G345200v2</name>
</gene>
<evidence type="ECO:0000259" key="19">
    <source>
        <dbReference type="PROSITE" id="PS50222"/>
    </source>
</evidence>
<dbReference type="InterPro" id="IPR002048">
    <property type="entry name" value="EF_hand_dom"/>
</dbReference>
<dbReference type="PRINTS" id="PR00368">
    <property type="entry name" value="FADPNR"/>
</dbReference>
<dbReference type="PANTHER" id="PTHR43706:SF23">
    <property type="entry name" value="NADH:UBIQUINONE REDUCTASE (NON-ELECTROGENIC)"/>
    <property type="match status" value="1"/>
</dbReference>
<proteinExistence type="inferred from homology"/>
<evidence type="ECO:0000256" key="9">
    <source>
        <dbReference type="ARBA" id="ARBA00022837"/>
    </source>
</evidence>
<evidence type="ECO:0000256" key="4">
    <source>
        <dbReference type="ARBA" id="ARBA00012637"/>
    </source>
</evidence>
<evidence type="ECO:0000256" key="15">
    <source>
        <dbReference type="ARBA" id="ARBA00023136"/>
    </source>
</evidence>
<dbReference type="PROSITE" id="PS50222">
    <property type="entry name" value="EF_HAND_2"/>
    <property type="match status" value="1"/>
</dbReference>
<keyword evidence="15" id="KW-0472">Membrane</keyword>
<dbReference type="GO" id="GO:0050136">
    <property type="term" value="F:NADH dehydrogenase (quinone) (non-electrogenic) activity"/>
    <property type="evidence" value="ECO:0007669"/>
    <property type="project" value="UniProtKB-EC"/>
</dbReference>
<dbReference type="SUPFAM" id="SSF47473">
    <property type="entry name" value="EF-hand"/>
    <property type="match status" value="1"/>
</dbReference>
<evidence type="ECO:0000256" key="14">
    <source>
        <dbReference type="ARBA" id="ARBA00023128"/>
    </source>
</evidence>
<evidence type="ECO:0000256" key="11">
    <source>
        <dbReference type="ARBA" id="ARBA00022946"/>
    </source>
</evidence>
<dbReference type="PROSITE" id="PS00018">
    <property type="entry name" value="EF_HAND_1"/>
    <property type="match status" value="1"/>
</dbReference>
<evidence type="ECO:0000256" key="17">
    <source>
        <dbReference type="ARBA" id="ARBA00047599"/>
    </source>
</evidence>
<dbReference type="SMART" id="SM00054">
    <property type="entry name" value="EFh"/>
    <property type="match status" value="1"/>
</dbReference>
<dbReference type="EMBL" id="CM016556">
    <property type="protein sequence ID" value="TKW17125.1"/>
    <property type="molecule type" value="Genomic_DNA"/>
</dbReference>
<sequence>MASSGLSLVRRAAEAVRRTPRWQKGLVVFAVGAGTLTYACQDNQVLQVCDGTGNKKKVVILGTGWAGASFLRNIDTSLYDVHVVSPRNYFTFTPLLPSVTCGTVEARSIVEPVRNIVRKRNGAFRFWEAECFQIDPTNKKVHCRSDVGTNIDGNGEFSVDYDYLIVSVGARPNTFNTPGVTENCHFLKEVEDAQNIRKSVLKCFERASLPNLSEEERKKNLHFVVIGGGPTGVEFAAELHDFVNEDLAKLYPDVNKYVNISVIEAGGHILTMFDKRITQFAEEKFKRDGIDLKTNFKVVKVDHKDITMTNPATGEVAVPYGMAVWTTGIGTRPIIMDFMKQVGQENRRALATDEWLRVQGCEDVYALGDCATIAQRKVMEDVAAIFRVADKDNSGTLTVKEIKDVLGDICERYPQVELYLKSNQMKGFHDLLKNSDGNSKELKELDIEQFKKALAQVDSQVKMLPATAQVAAQEGSYLANCFNRMKICEENPEGPVRIRGAGRHRFKPFRYRHLGQFAPLGGEQTAYQLPGDWVHVGHSTQWLWYSAYASMQFSWRTRMLVVSDWGRRFIFGRDSSSL</sequence>
<keyword evidence="8" id="KW-0274">FAD</keyword>
<evidence type="ECO:0000256" key="8">
    <source>
        <dbReference type="ARBA" id="ARBA00022827"/>
    </source>
</evidence>
<dbReference type="PANTHER" id="PTHR43706">
    <property type="entry name" value="NADH DEHYDROGENASE"/>
    <property type="match status" value="1"/>
</dbReference>
<dbReference type="Gene3D" id="3.50.50.100">
    <property type="match status" value="2"/>
</dbReference>
<comment type="catalytic activity">
    <reaction evidence="17">
        <text>a quinone + NADH + H(+) = a quinol + NAD(+)</text>
        <dbReference type="Rhea" id="RHEA:46160"/>
        <dbReference type="ChEBI" id="CHEBI:15378"/>
        <dbReference type="ChEBI" id="CHEBI:24646"/>
        <dbReference type="ChEBI" id="CHEBI:57540"/>
        <dbReference type="ChEBI" id="CHEBI:57945"/>
        <dbReference type="ChEBI" id="CHEBI:132124"/>
        <dbReference type="EC" id="1.6.5.9"/>
    </reaction>
</comment>
<dbReference type="InterPro" id="IPR023753">
    <property type="entry name" value="FAD/NAD-binding_dom"/>
</dbReference>
<evidence type="ECO:0000256" key="6">
    <source>
        <dbReference type="ARBA" id="ARBA00022723"/>
    </source>
</evidence>
<keyword evidence="6" id="KW-0479">Metal-binding</keyword>
<keyword evidence="16" id="KW-0576">Peroxisome</keyword>
<comment type="similarity">
    <text evidence="3">Belongs to the NADH dehydrogenase family.</text>
</comment>
<evidence type="ECO:0000256" key="12">
    <source>
        <dbReference type="ARBA" id="ARBA00023002"/>
    </source>
</evidence>
<keyword evidence="21" id="KW-1185">Reference proteome</keyword>
<name>A0A4U6UPF0_SETVI</name>
<dbReference type="FunFam" id="3.50.50.100:FF:000002">
    <property type="entry name" value="External alternative NAD(P)H-ubiquinone oxidoreductase B1, mitochondrial"/>
    <property type="match status" value="1"/>
</dbReference>
<dbReference type="EC" id="1.6.5.9" evidence="4"/>
<evidence type="ECO:0000256" key="16">
    <source>
        <dbReference type="ARBA" id="ARBA00023140"/>
    </source>
</evidence>
<dbReference type="FunFam" id="3.50.50.100:FF:000008">
    <property type="entry name" value="External alternative NAD(P)H-ubiquinone oxidoreductase B1, mitochondrial"/>
    <property type="match status" value="1"/>
</dbReference>
<dbReference type="Pfam" id="PF07992">
    <property type="entry name" value="Pyr_redox_2"/>
    <property type="match status" value="1"/>
</dbReference>
<evidence type="ECO:0000313" key="21">
    <source>
        <dbReference type="Proteomes" id="UP000298652"/>
    </source>
</evidence>
<dbReference type="AlphaFoldDB" id="A0A4U6UPF0"/>
<protein>
    <recommendedName>
        <fullName evidence="4">NADH:ubiquinone reductase (non-electrogenic)</fullName>
        <ecNumber evidence="4">1.6.5.9</ecNumber>
    </recommendedName>
</protein>
<dbReference type="InterPro" id="IPR045024">
    <property type="entry name" value="NDH-2"/>
</dbReference>
<organism evidence="20 21">
    <name type="scientific">Setaria viridis</name>
    <name type="common">Green bristlegrass</name>
    <name type="synonym">Setaria italica subsp. viridis</name>
    <dbReference type="NCBI Taxonomy" id="4556"/>
    <lineage>
        <taxon>Eukaryota</taxon>
        <taxon>Viridiplantae</taxon>
        <taxon>Streptophyta</taxon>
        <taxon>Embryophyta</taxon>
        <taxon>Tracheophyta</taxon>
        <taxon>Spermatophyta</taxon>
        <taxon>Magnoliopsida</taxon>
        <taxon>Liliopsida</taxon>
        <taxon>Poales</taxon>
        <taxon>Poaceae</taxon>
        <taxon>PACMAD clade</taxon>
        <taxon>Panicoideae</taxon>
        <taxon>Panicodae</taxon>
        <taxon>Paniceae</taxon>
        <taxon>Cenchrinae</taxon>
        <taxon>Setaria</taxon>
    </lineage>
</organism>
<dbReference type="OMA" id="EPAEIKY"/>
<evidence type="ECO:0000256" key="1">
    <source>
        <dbReference type="ARBA" id="ARBA00004137"/>
    </source>
</evidence>
<evidence type="ECO:0000256" key="10">
    <source>
        <dbReference type="ARBA" id="ARBA00022857"/>
    </source>
</evidence>
<dbReference type="GO" id="GO:0005743">
    <property type="term" value="C:mitochondrial inner membrane"/>
    <property type="evidence" value="ECO:0007669"/>
    <property type="project" value="UniProtKB-SubCell"/>
</dbReference>
<dbReference type="SUPFAM" id="SSF51905">
    <property type="entry name" value="FAD/NAD(P)-binding domain"/>
    <property type="match status" value="2"/>
</dbReference>
<dbReference type="Gramene" id="TKW17125">
    <property type="protein sequence ID" value="TKW17125"/>
    <property type="gene ID" value="SEVIR_5G345200v2"/>
</dbReference>
<evidence type="ECO:0000256" key="13">
    <source>
        <dbReference type="ARBA" id="ARBA00023027"/>
    </source>
</evidence>
<evidence type="ECO:0000256" key="5">
    <source>
        <dbReference type="ARBA" id="ARBA00022630"/>
    </source>
</evidence>
<keyword evidence="7" id="KW-0999">Mitochondrion inner membrane</keyword>
<dbReference type="Pfam" id="PF22366">
    <property type="entry name" value="NDH2_C"/>
    <property type="match status" value="1"/>
</dbReference>
<dbReference type="InterPro" id="IPR036188">
    <property type="entry name" value="FAD/NAD-bd_sf"/>
</dbReference>
<keyword evidence="10" id="KW-0521">NADP</keyword>
<accession>A0A4U6UPF0</accession>
<evidence type="ECO:0000256" key="18">
    <source>
        <dbReference type="ARBA" id="ARBA00049010"/>
    </source>
</evidence>
<evidence type="ECO:0000256" key="7">
    <source>
        <dbReference type="ARBA" id="ARBA00022792"/>
    </source>
</evidence>
<evidence type="ECO:0000313" key="20">
    <source>
        <dbReference type="EMBL" id="TKW17125.1"/>
    </source>
</evidence>
<keyword evidence="9" id="KW-0106">Calcium</keyword>
<keyword evidence="13" id="KW-0520">NAD</keyword>
<keyword evidence="5" id="KW-0285">Flavoprotein</keyword>